<evidence type="ECO:0000256" key="5">
    <source>
        <dbReference type="PIRSR" id="PIRSR006230-1"/>
    </source>
</evidence>
<gene>
    <name evidence="7" type="ORF">SAMN04487772_13212</name>
</gene>
<dbReference type="InterPro" id="IPR023179">
    <property type="entry name" value="GTP-bd_ortho_bundle_sf"/>
</dbReference>
<dbReference type="Pfam" id="PF01926">
    <property type="entry name" value="MMR_HSR1"/>
    <property type="match status" value="1"/>
</dbReference>
<keyword evidence="8" id="KW-1185">Reference proteome</keyword>
<dbReference type="Gene3D" id="3.40.50.300">
    <property type="entry name" value="P-loop containing nucleotide triphosphate hydrolases"/>
    <property type="match status" value="1"/>
</dbReference>
<feature type="binding site" evidence="5">
    <location>
        <begin position="58"/>
        <end position="61"/>
    </location>
    <ligand>
        <name>GTP</name>
        <dbReference type="ChEBI" id="CHEBI:37565"/>
    </ligand>
</feature>
<comment type="similarity">
    <text evidence="4">Belongs to the TRAFAC class YlqF/YawG GTPase family. MTG1 subfamily.</text>
</comment>
<dbReference type="GO" id="GO:0006412">
    <property type="term" value="P:translation"/>
    <property type="evidence" value="ECO:0007669"/>
    <property type="project" value="TreeGrafter"/>
</dbReference>
<dbReference type="SUPFAM" id="SSF52540">
    <property type="entry name" value="P-loop containing nucleoside triphosphate hydrolases"/>
    <property type="match status" value="1"/>
</dbReference>
<keyword evidence="4" id="KW-0963">Cytoplasm</keyword>
<dbReference type="InterPro" id="IPR016478">
    <property type="entry name" value="GTPase_MTG1"/>
</dbReference>
<dbReference type="PANTHER" id="PTHR45782:SF4">
    <property type="entry name" value="MITOCHONDRIAL RIBOSOME-ASSOCIATED GTPASE 1"/>
    <property type="match status" value="1"/>
</dbReference>
<protein>
    <recommendedName>
        <fullName evidence="1 4">Ribosome biogenesis GTPase A</fullName>
    </recommendedName>
</protein>
<dbReference type="InterPro" id="IPR030378">
    <property type="entry name" value="G_CP_dom"/>
</dbReference>
<dbReference type="Proteomes" id="UP000199800">
    <property type="component" value="Unassembled WGS sequence"/>
</dbReference>
<comment type="subcellular location">
    <subcellularLocation>
        <location evidence="4">Cytoplasm</location>
    </subcellularLocation>
</comment>
<feature type="domain" description="CP-type G" evidence="6">
    <location>
        <begin position="10"/>
        <end position="178"/>
    </location>
</feature>
<dbReference type="CDD" id="cd01856">
    <property type="entry name" value="YlqF"/>
    <property type="match status" value="1"/>
</dbReference>
<evidence type="ECO:0000256" key="3">
    <source>
        <dbReference type="ARBA" id="ARBA00023134"/>
    </source>
</evidence>
<evidence type="ECO:0000313" key="7">
    <source>
        <dbReference type="EMBL" id="SET57798.1"/>
    </source>
</evidence>
<name>A0A1I0FJS3_9FIRM</name>
<dbReference type="GO" id="GO:0005737">
    <property type="term" value="C:cytoplasm"/>
    <property type="evidence" value="ECO:0007669"/>
    <property type="project" value="UniProtKB-SubCell"/>
</dbReference>
<dbReference type="PRINTS" id="PR00326">
    <property type="entry name" value="GTP1OBG"/>
</dbReference>
<dbReference type="EMBL" id="FOHN01000032">
    <property type="protein sequence ID" value="SET57798.1"/>
    <property type="molecule type" value="Genomic_DNA"/>
</dbReference>
<comment type="function">
    <text evidence="4">Required for a late step of 50S ribosomal subunit assembly. Has GTPase activity.</text>
</comment>
<dbReference type="InterPro" id="IPR027417">
    <property type="entry name" value="P-loop_NTPase"/>
</dbReference>
<dbReference type="InterPro" id="IPR006073">
    <property type="entry name" value="GTP-bd"/>
</dbReference>
<sequence>MNFQWYPGHMTKAKRQMQEDVKLIDVVIELVDARIPFSSKNPDIDHIAKNKSRIVLLNKFDLADEKNTMLWKEWFEKQGFFAALVNSKNGKGVKEVHNVIQQACKEKIERDRKRGIINRPVRAMIVGIPNVGKSTFINSFAGKACAKTGNRPGVTKGKQWIRLNKNVELLDTPGILWPKFEDQAVGLRLAFIGSIKDEILNITELSLELIAFLQVNYQGFLAERYGIDETQDKVKVLEEIAAVRGCRLKGNELDYEKAASLILDEFRNGKIGRVTLEFPQAD</sequence>
<evidence type="ECO:0000256" key="1">
    <source>
        <dbReference type="ARBA" id="ARBA00014898"/>
    </source>
</evidence>
<evidence type="ECO:0000313" key="8">
    <source>
        <dbReference type="Proteomes" id="UP000199800"/>
    </source>
</evidence>
<dbReference type="PROSITE" id="PS51721">
    <property type="entry name" value="G_CP"/>
    <property type="match status" value="1"/>
</dbReference>
<proteinExistence type="inferred from homology"/>
<dbReference type="GO" id="GO:0003924">
    <property type="term" value="F:GTPase activity"/>
    <property type="evidence" value="ECO:0007669"/>
    <property type="project" value="TreeGrafter"/>
</dbReference>
<reference evidence="7 8" key="1">
    <citation type="submission" date="2016-10" db="EMBL/GenBank/DDBJ databases">
        <authorList>
            <person name="de Groot N.N."/>
        </authorList>
    </citation>
    <scope>NUCLEOTIDE SEQUENCE [LARGE SCALE GENOMIC DNA]</scope>
    <source>
        <strain evidence="7 8">DSM 1801</strain>
    </source>
</reference>
<dbReference type="GO" id="GO:0005525">
    <property type="term" value="F:GTP binding"/>
    <property type="evidence" value="ECO:0007669"/>
    <property type="project" value="UniProtKB-KW"/>
</dbReference>
<dbReference type="FunFam" id="3.40.50.300:FF:000590">
    <property type="entry name" value="Ribosome biogenesis GTPase A"/>
    <property type="match status" value="1"/>
</dbReference>
<organism evidence="7 8">
    <name type="scientific">[Clostridium] polysaccharolyticum</name>
    <dbReference type="NCBI Taxonomy" id="29364"/>
    <lineage>
        <taxon>Bacteria</taxon>
        <taxon>Bacillati</taxon>
        <taxon>Bacillota</taxon>
        <taxon>Clostridia</taxon>
        <taxon>Lachnospirales</taxon>
        <taxon>Lachnospiraceae</taxon>
    </lineage>
</organism>
<dbReference type="AlphaFoldDB" id="A0A1I0FJS3"/>
<dbReference type="STRING" id="29364.SAMN04487772_13212"/>
<feature type="binding site" evidence="5">
    <location>
        <begin position="86"/>
        <end position="87"/>
    </location>
    <ligand>
        <name>GTP</name>
        <dbReference type="ChEBI" id="CHEBI:37565"/>
    </ligand>
</feature>
<dbReference type="InterPro" id="IPR019991">
    <property type="entry name" value="GTP-bd_ribosome_bgen"/>
</dbReference>
<keyword evidence="2 4" id="KW-0547">Nucleotide-binding</keyword>
<evidence type="ECO:0000256" key="4">
    <source>
        <dbReference type="PIRNR" id="PIRNR006230"/>
    </source>
</evidence>
<accession>A0A1I0FJS3</accession>
<dbReference type="RefSeq" id="WP_092478844.1">
    <property type="nucleotide sequence ID" value="NZ_FOHN01000032.1"/>
</dbReference>
<evidence type="ECO:0000256" key="2">
    <source>
        <dbReference type="ARBA" id="ARBA00022741"/>
    </source>
</evidence>
<dbReference type="PANTHER" id="PTHR45782">
    <property type="entry name" value="MITOCHONDRIAL RIBOSOME-ASSOCIATED GTPASE 1"/>
    <property type="match status" value="1"/>
</dbReference>
<evidence type="ECO:0000259" key="6">
    <source>
        <dbReference type="PROSITE" id="PS51721"/>
    </source>
</evidence>
<dbReference type="NCBIfam" id="TIGR03596">
    <property type="entry name" value="GTPase_YlqF"/>
    <property type="match status" value="1"/>
</dbReference>
<dbReference type="OrthoDB" id="9779790at2"/>
<keyword evidence="3 4" id="KW-0342">GTP-binding</keyword>
<dbReference type="PIRSF" id="PIRSF006230">
    <property type="entry name" value="MG442"/>
    <property type="match status" value="1"/>
</dbReference>
<dbReference type="Gene3D" id="1.10.1580.10">
    <property type="match status" value="1"/>
</dbReference>
<feature type="binding site" evidence="5">
    <location>
        <begin position="130"/>
        <end position="135"/>
    </location>
    <ligand>
        <name>GTP</name>
        <dbReference type="ChEBI" id="CHEBI:37565"/>
    </ligand>
</feature>
<feature type="binding site" evidence="5">
    <location>
        <position position="174"/>
    </location>
    <ligand>
        <name>GTP</name>
        <dbReference type="ChEBI" id="CHEBI:37565"/>
    </ligand>
</feature>